<dbReference type="RefSeq" id="WP_202835233.1">
    <property type="nucleotide sequence ID" value="NZ_JAETWB010000044.1"/>
</dbReference>
<dbReference type="InterPro" id="IPR042100">
    <property type="entry name" value="Bug_dom1"/>
</dbReference>
<evidence type="ECO:0000256" key="1">
    <source>
        <dbReference type="ARBA" id="ARBA00006987"/>
    </source>
</evidence>
<dbReference type="EMBL" id="JAETWB010000044">
    <property type="protein sequence ID" value="MBL6082021.1"/>
    <property type="molecule type" value="Genomic_DNA"/>
</dbReference>
<evidence type="ECO:0000313" key="2">
    <source>
        <dbReference type="EMBL" id="MBL6082021.1"/>
    </source>
</evidence>
<organism evidence="2 3">
    <name type="scientific">Belnapia arida</name>
    <dbReference type="NCBI Taxonomy" id="2804533"/>
    <lineage>
        <taxon>Bacteria</taxon>
        <taxon>Pseudomonadati</taxon>
        <taxon>Pseudomonadota</taxon>
        <taxon>Alphaproteobacteria</taxon>
        <taxon>Acetobacterales</taxon>
        <taxon>Roseomonadaceae</taxon>
        <taxon>Belnapia</taxon>
    </lineage>
</organism>
<dbReference type="PIRSF" id="PIRSF017082">
    <property type="entry name" value="YflP"/>
    <property type="match status" value="1"/>
</dbReference>
<reference evidence="2 3" key="1">
    <citation type="submission" date="2021-01" db="EMBL/GenBank/DDBJ databases">
        <title>Belnapia mucosa sp. nov. and Belnapia arida sp. nov., isolated from the Tabernas Desert (Almeria, Spain).</title>
        <authorList>
            <person name="Molina-Menor E."/>
            <person name="Vidal-Verdu A."/>
            <person name="Calonge A."/>
            <person name="Satari L."/>
            <person name="Pereto J."/>
            <person name="Porcar M."/>
        </authorList>
    </citation>
    <scope>NUCLEOTIDE SEQUENCE [LARGE SCALE GENOMIC DNA]</scope>
    <source>
        <strain evidence="2 3">T18</strain>
    </source>
</reference>
<keyword evidence="3" id="KW-1185">Reference proteome</keyword>
<dbReference type="Pfam" id="PF03401">
    <property type="entry name" value="TctC"/>
    <property type="match status" value="1"/>
</dbReference>
<dbReference type="InterPro" id="IPR005064">
    <property type="entry name" value="BUG"/>
</dbReference>
<comment type="similarity">
    <text evidence="1">Belongs to the UPF0065 (bug) family.</text>
</comment>
<protein>
    <submittedName>
        <fullName evidence="2">Tripartite tricarboxylate transporter substrate binding protein</fullName>
    </submittedName>
</protein>
<sequence>MEGIVMNLRARLLSAVILIFLSFPAVAWTPDGPVRIVVGSAAGGPTDSLARLFVETARSRLPQPVVVENLTGAGGNIAASAVMRARPDGRTFLLGYAALVINKLRGDPPGAVDPVQNLMPVARLATSPAVVMTRASSGIMDFTSLAARLRANDAPSSWAPPLPGTAMHVVGEQFLARLGGQAEMIPYRGSSALLPDFLAGRLTFVCDNPTVHLSYLQDGSTRALAIAAAQRSALLPEVPTLTELGLPGIDFTSWLGVLAPTGTDLAAIAAIADIAKASVSGPEAASRLAAIGLEAAPTGSAEFRDLIEGDLIRWKPAVAAVQGQMQQ</sequence>
<gene>
    <name evidence="2" type="ORF">JMJ56_28995</name>
</gene>
<proteinExistence type="inferred from homology"/>
<evidence type="ECO:0000313" key="3">
    <source>
        <dbReference type="Proteomes" id="UP000660885"/>
    </source>
</evidence>
<dbReference type="CDD" id="cd07012">
    <property type="entry name" value="PBP2_Bug_TTT"/>
    <property type="match status" value="1"/>
</dbReference>
<comment type="caution">
    <text evidence="2">The sequence shown here is derived from an EMBL/GenBank/DDBJ whole genome shotgun (WGS) entry which is preliminary data.</text>
</comment>
<name>A0ABS1UBG7_9PROT</name>
<dbReference type="PANTHER" id="PTHR42928:SF5">
    <property type="entry name" value="BLR1237 PROTEIN"/>
    <property type="match status" value="1"/>
</dbReference>
<dbReference type="PANTHER" id="PTHR42928">
    <property type="entry name" value="TRICARBOXYLATE-BINDING PROTEIN"/>
    <property type="match status" value="1"/>
</dbReference>
<accession>A0ABS1UBG7</accession>
<dbReference type="Gene3D" id="3.40.190.150">
    <property type="entry name" value="Bordetella uptake gene, domain 1"/>
    <property type="match status" value="1"/>
</dbReference>
<dbReference type="Proteomes" id="UP000660885">
    <property type="component" value="Unassembled WGS sequence"/>
</dbReference>
<dbReference type="Gene3D" id="3.40.190.10">
    <property type="entry name" value="Periplasmic binding protein-like II"/>
    <property type="match status" value="1"/>
</dbReference>
<dbReference type="SUPFAM" id="SSF53850">
    <property type="entry name" value="Periplasmic binding protein-like II"/>
    <property type="match status" value="1"/>
</dbReference>